<evidence type="ECO:0000313" key="1">
    <source>
        <dbReference type="EMBL" id="OWZ23739.1"/>
    </source>
</evidence>
<dbReference type="AlphaFoldDB" id="A0A225X3F3"/>
<evidence type="ECO:0000313" key="2">
    <source>
        <dbReference type="Proteomes" id="UP000198211"/>
    </source>
</evidence>
<keyword evidence="2" id="KW-1185">Reference proteome</keyword>
<reference evidence="2" key="1">
    <citation type="submission" date="2017-03" db="EMBL/GenBank/DDBJ databases">
        <title>Phytopthora megakarya and P. palmivora, two closely related causual agents of cacao black pod achieved similar genome size and gene model numbers by different mechanisms.</title>
        <authorList>
            <person name="Ali S."/>
            <person name="Shao J."/>
            <person name="Larry D.J."/>
            <person name="Kronmiller B."/>
            <person name="Shen D."/>
            <person name="Strem M.D."/>
            <person name="Melnick R.L."/>
            <person name="Guiltinan M.J."/>
            <person name="Tyler B.M."/>
            <person name="Meinhardt L.W."/>
            <person name="Bailey B.A."/>
        </authorList>
    </citation>
    <scope>NUCLEOTIDE SEQUENCE [LARGE SCALE GENOMIC DNA]</scope>
    <source>
        <strain evidence="2">zdho120</strain>
    </source>
</reference>
<name>A0A225X3F3_9STRA</name>
<protein>
    <submittedName>
        <fullName evidence="1">Alcohol dehydrogenase</fullName>
    </submittedName>
</protein>
<dbReference type="STRING" id="4795.A0A225X3F3"/>
<proteinExistence type="predicted"/>
<accession>A0A225X3F3</accession>
<dbReference type="EMBL" id="NBNE01000047">
    <property type="protein sequence ID" value="OWZ23739.1"/>
    <property type="molecule type" value="Genomic_DNA"/>
</dbReference>
<organism evidence="1 2">
    <name type="scientific">Phytophthora megakarya</name>
    <dbReference type="NCBI Taxonomy" id="4795"/>
    <lineage>
        <taxon>Eukaryota</taxon>
        <taxon>Sar</taxon>
        <taxon>Stramenopiles</taxon>
        <taxon>Oomycota</taxon>
        <taxon>Peronosporomycetes</taxon>
        <taxon>Peronosporales</taxon>
        <taxon>Peronosporaceae</taxon>
        <taxon>Phytophthora</taxon>
    </lineage>
</organism>
<comment type="caution">
    <text evidence="1">The sequence shown here is derived from an EMBL/GenBank/DDBJ whole genome shotgun (WGS) entry which is preliminary data.</text>
</comment>
<dbReference type="OrthoDB" id="103184at2759"/>
<gene>
    <name evidence="1" type="ORF">PHMEG_0001340</name>
</gene>
<dbReference type="Proteomes" id="UP000198211">
    <property type="component" value="Unassembled WGS sequence"/>
</dbReference>
<sequence>MAGRLRLELNRTVRTTVAQAVDAVWVAYEDELTKMTAPLDERAKDYELFHVCCRRLVDFIAHNMETTPGFVEQMDRLILACHSGATKSTVHLVMTRDLRIRRCSKENHVDVKTEPSMTDDKESPVISPLNGTIDMALDNAEKTVN</sequence>